<evidence type="ECO:0000313" key="3">
    <source>
        <dbReference type="Proteomes" id="UP000054053"/>
    </source>
</evidence>
<dbReference type="EMBL" id="BBTG02000020">
    <property type="protein sequence ID" value="GAO14130.1"/>
    <property type="molecule type" value="Genomic_DNA"/>
</dbReference>
<dbReference type="InterPro" id="IPR022190">
    <property type="entry name" value="DUF3716"/>
</dbReference>
<feature type="compositionally biased region" description="Polar residues" evidence="1">
    <location>
        <begin position="162"/>
        <end position="174"/>
    </location>
</feature>
<accession>A0A1B5KVU9</accession>
<evidence type="ECO:0000313" key="2">
    <source>
        <dbReference type="EMBL" id="GAO14130.1"/>
    </source>
</evidence>
<feature type="region of interest" description="Disordered" evidence="1">
    <location>
        <begin position="159"/>
        <end position="180"/>
    </location>
</feature>
<dbReference type="AlphaFoldDB" id="A0A1B5KVU9"/>
<comment type="caution">
    <text evidence="2">The sequence shown here is derived from an EMBL/GenBank/DDBJ whole genome shotgun (WGS) entry which is preliminary data.</text>
</comment>
<proteinExistence type="predicted"/>
<name>A0A1B5KVU9_USTVR</name>
<protein>
    <submittedName>
        <fullName evidence="2">Uncharacterized protein</fullName>
    </submittedName>
</protein>
<organism evidence="2 3">
    <name type="scientific">Ustilaginoidea virens</name>
    <name type="common">Rice false smut fungus</name>
    <name type="synonym">Villosiclava virens</name>
    <dbReference type="NCBI Taxonomy" id="1159556"/>
    <lineage>
        <taxon>Eukaryota</taxon>
        <taxon>Fungi</taxon>
        <taxon>Dikarya</taxon>
        <taxon>Ascomycota</taxon>
        <taxon>Pezizomycotina</taxon>
        <taxon>Sordariomycetes</taxon>
        <taxon>Hypocreomycetidae</taxon>
        <taxon>Hypocreales</taxon>
        <taxon>Clavicipitaceae</taxon>
        <taxon>Ustilaginoidea</taxon>
    </lineage>
</organism>
<dbReference type="Proteomes" id="UP000054053">
    <property type="component" value="Unassembled WGS sequence"/>
</dbReference>
<gene>
    <name evidence="2" type="ORF">UVI_02037820</name>
</gene>
<evidence type="ECO:0000256" key="1">
    <source>
        <dbReference type="SAM" id="MobiDB-lite"/>
    </source>
</evidence>
<dbReference type="Pfam" id="PF12511">
    <property type="entry name" value="DUF3716"/>
    <property type="match status" value="1"/>
</dbReference>
<reference evidence="3" key="1">
    <citation type="journal article" date="2016" name="Genome Announc.">
        <title>Genome sequence of Ustilaginoidea virens IPU010, a rice pathogenic fungus causing false smut.</title>
        <authorList>
            <person name="Kumagai T."/>
            <person name="Ishii T."/>
            <person name="Terai G."/>
            <person name="Umemura M."/>
            <person name="Machida M."/>
            <person name="Asai K."/>
        </authorList>
    </citation>
    <scope>NUCLEOTIDE SEQUENCE [LARGE SCALE GENOMIC DNA]</scope>
    <source>
        <strain evidence="3">IPU010</strain>
    </source>
</reference>
<sequence length="180" mass="19883">MENPDESVKVDHASPGQTAADIIMRVYPSVKIDSTLCKKLAGEAARREPTQRRREQKLNIERRSNVEALLAHVTGEIASEPCKNCRKGHGPWTQCVVYDGQMCGSCTNCWFNASGSRCTFRARIEAAVKELGVRIAEYDEFLRTPEGLVEQQADHQEHMVNHNPSGDISMSENSPGGALA</sequence>